<sequence>MVLVFLLEDEDLLLAVVLLLAALLLEVLLIELPAGRFAVEVFVRVTFTVRVTLTVFFAFFVTVLVFFEELEVFDELADELLDFADLLESFSAAFWLAFDEAVDETEDETEEETLLEEEEALDCEALTSPCSSAGVEQLARPRDAVVSDAMMAMRQSRRLRADKEILLKQKIPGINDRS</sequence>
<dbReference type="EMBL" id="CP033896">
    <property type="protein sequence ID" value="AZA13565.1"/>
    <property type="molecule type" value="Genomic_DNA"/>
</dbReference>
<gene>
    <name evidence="2" type="ORF">CCHOA_05825</name>
</gene>
<dbReference type="KEGG" id="ccho:CCHOA_05825"/>
<evidence type="ECO:0000313" key="2">
    <source>
        <dbReference type="EMBL" id="AZA13565.1"/>
    </source>
</evidence>
<keyword evidence="3" id="KW-1185">Reference proteome</keyword>
<feature type="transmembrane region" description="Helical" evidence="1">
    <location>
        <begin position="42"/>
        <end position="67"/>
    </location>
</feature>
<evidence type="ECO:0000313" key="3">
    <source>
        <dbReference type="Proteomes" id="UP000269019"/>
    </source>
</evidence>
<keyword evidence="1" id="KW-0812">Transmembrane</keyword>
<feature type="transmembrane region" description="Helical" evidence="1">
    <location>
        <begin position="12"/>
        <end position="30"/>
    </location>
</feature>
<proteinExistence type="predicted"/>
<reference evidence="2 3" key="1">
    <citation type="submission" date="2018-11" db="EMBL/GenBank/DDBJ databases">
        <authorList>
            <person name="Kleinhagauer T."/>
            <person name="Glaeser S.P."/>
            <person name="Spergser J."/>
            <person name="Ruckert C."/>
            <person name="Kaempfer P."/>
            <person name="Busse H.-J."/>
        </authorList>
    </citation>
    <scope>NUCLEOTIDE SEQUENCE [LARGE SCALE GENOMIC DNA]</scope>
    <source>
        <strain evidence="2 3">200CH</strain>
    </source>
</reference>
<accession>A0A3G6J645</accession>
<dbReference type="AlphaFoldDB" id="A0A3G6J645"/>
<name>A0A3G6J645_9CORY</name>
<dbReference type="Proteomes" id="UP000269019">
    <property type="component" value="Chromosome"/>
</dbReference>
<evidence type="ECO:0000256" key="1">
    <source>
        <dbReference type="SAM" id="Phobius"/>
    </source>
</evidence>
<protein>
    <submittedName>
        <fullName evidence="2">Uncharacterized protein</fullName>
    </submittedName>
</protein>
<keyword evidence="1" id="KW-1133">Transmembrane helix</keyword>
<keyword evidence="1" id="KW-0472">Membrane</keyword>
<organism evidence="2 3">
    <name type="scientific">Corynebacterium choanae</name>
    <dbReference type="NCBI Taxonomy" id="1862358"/>
    <lineage>
        <taxon>Bacteria</taxon>
        <taxon>Bacillati</taxon>
        <taxon>Actinomycetota</taxon>
        <taxon>Actinomycetes</taxon>
        <taxon>Mycobacteriales</taxon>
        <taxon>Corynebacteriaceae</taxon>
        <taxon>Corynebacterium</taxon>
    </lineage>
</organism>